<organism evidence="3 4">
    <name type="scientific">Pseudonocardia eucalypti</name>
    <dbReference type="NCBI Taxonomy" id="648755"/>
    <lineage>
        <taxon>Bacteria</taxon>
        <taxon>Bacillati</taxon>
        <taxon>Actinomycetota</taxon>
        <taxon>Actinomycetes</taxon>
        <taxon>Pseudonocardiales</taxon>
        <taxon>Pseudonocardiaceae</taxon>
        <taxon>Pseudonocardia</taxon>
    </lineage>
</organism>
<sequence length="356" mass="39160">MTEGGTERDRVWLDSLAQLFGFGRRGTDVEPDAEDTSALYRRVEELILGGPRRYTRHELVKDTGYSLEQAARLWRAMGFPEVGDDEAVFTEGDRQAIVNLAELHAAGPISPDVEEAASRATGQAMAGLADWQVEMVYQLVDQRGRGLSGEDLLDVGNRVLPLLEMMQTYVWRRHLAAAAGRLPTALLDESHTQTLTVGFVDLVGFSRATRRLNPAQLTELIEGFQRIASDVVAAYHGRVVKTVGDEVLFVADQPAVGAEIALRLLDRLTEADGLPDVRIGLAEGQVVARFGDVYGEVVNIAARLTARAQPGTILVDHNLGSSLGGDERFELVHHQWLSVRGYRSLEAWGLRRPLSR</sequence>
<dbReference type="InterPro" id="IPR001054">
    <property type="entry name" value="A/G_cyclase"/>
</dbReference>
<accession>A0ABP9R9Y3</accession>
<comment type="similarity">
    <text evidence="1">Belongs to the adenylyl cyclase class-3 family.</text>
</comment>
<keyword evidence="4" id="KW-1185">Reference proteome</keyword>
<dbReference type="InterPro" id="IPR029787">
    <property type="entry name" value="Nucleotide_cyclase"/>
</dbReference>
<dbReference type="InterPro" id="IPR050697">
    <property type="entry name" value="Adenylyl/Guanylyl_Cyclase_3/4"/>
</dbReference>
<reference evidence="4" key="1">
    <citation type="journal article" date="2019" name="Int. J. Syst. Evol. Microbiol.">
        <title>The Global Catalogue of Microorganisms (GCM) 10K type strain sequencing project: providing services to taxonomists for standard genome sequencing and annotation.</title>
        <authorList>
            <consortium name="The Broad Institute Genomics Platform"/>
            <consortium name="The Broad Institute Genome Sequencing Center for Infectious Disease"/>
            <person name="Wu L."/>
            <person name="Ma J."/>
        </authorList>
    </citation>
    <scope>NUCLEOTIDE SEQUENCE [LARGE SCALE GENOMIC DNA]</scope>
    <source>
        <strain evidence="4">JCM 18303</strain>
    </source>
</reference>
<dbReference type="SUPFAM" id="SSF55073">
    <property type="entry name" value="Nucleotide cyclase"/>
    <property type="match status" value="1"/>
</dbReference>
<dbReference type="PANTHER" id="PTHR43081">
    <property type="entry name" value="ADENYLATE CYCLASE, TERMINAL-DIFFERENTIATION SPECIFIC-RELATED"/>
    <property type="match status" value="1"/>
</dbReference>
<evidence type="ECO:0000313" key="3">
    <source>
        <dbReference type="EMBL" id="GAA5173757.1"/>
    </source>
</evidence>
<dbReference type="CDD" id="cd07302">
    <property type="entry name" value="CHD"/>
    <property type="match status" value="1"/>
</dbReference>
<dbReference type="EMBL" id="BAABJP010000057">
    <property type="protein sequence ID" value="GAA5173757.1"/>
    <property type="molecule type" value="Genomic_DNA"/>
</dbReference>
<dbReference type="PROSITE" id="PS50125">
    <property type="entry name" value="GUANYLATE_CYCLASE_2"/>
    <property type="match status" value="1"/>
</dbReference>
<gene>
    <name evidence="3" type="ORF">GCM10023321_76040</name>
</gene>
<feature type="domain" description="Guanylate cyclase" evidence="2">
    <location>
        <begin position="196"/>
        <end position="305"/>
    </location>
</feature>
<dbReference type="SMART" id="SM00044">
    <property type="entry name" value="CYCc"/>
    <property type="match status" value="1"/>
</dbReference>
<evidence type="ECO:0000256" key="1">
    <source>
        <dbReference type="ARBA" id="ARBA00005381"/>
    </source>
</evidence>
<dbReference type="RefSeq" id="WP_185060649.1">
    <property type="nucleotide sequence ID" value="NZ_BAABJP010000057.1"/>
</dbReference>
<proteinExistence type="inferred from homology"/>
<evidence type="ECO:0000259" key="2">
    <source>
        <dbReference type="PROSITE" id="PS50125"/>
    </source>
</evidence>
<evidence type="ECO:0000313" key="4">
    <source>
        <dbReference type="Proteomes" id="UP001428817"/>
    </source>
</evidence>
<protein>
    <submittedName>
        <fullName evidence="3">Adenylate/guanylate cyclase domain-containing protein</fullName>
    </submittedName>
</protein>
<dbReference type="Pfam" id="PF00211">
    <property type="entry name" value="Guanylate_cyc"/>
    <property type="match status" value="1"/>
</dbReference>
<dbReference type="PANTHER" id="PTHR43081:SF19">
    <property type="entry name" value="PH-SENSITIVE ADENYLATE CYCLASE RV1264"/>
    <property type="match status" value="1"/>
</dbReference>
<dbReference type="Gene3D" id="3.30.70.1230">
    <property type="entry name" value="Nucleotide cyclase"/>
    <property type="match status" value="1"/>
</dbReference>
<dbReference type="Proteomes" id="UP001428817">
    <property type="component" value="Unassembled WGS sequence"/>
</dbReference>
<name>A0ABP9R9Y3_9PSEU</name>
<comment type="caution">
    <text evidence="3">The sequence shown here is derived from an EMBL/GenBank/DDBJ whole genome shotgun (WGS) entry which is preliminary data.</text>
</comment>